<dbReference type="RefSeq" id="WP_290362085.1">
    <property type="nucleotide sequence ID" value="NZ_JAUFQU010000001.1"/>
</dbReference>
<gene>
    <name evidence="2" type="ORF">QW060_02215</name>
</gene>
<feature type="signal peptide" evidence="1">
    <location>
        <begin position="1"/>
        <end position="18"/>
    </location>
</feature>
<evidence type="ECO:0000256" key="1">
    <source>
        <dbReference type="SAM" id="SignalP"/>
    </source>
</evidence>
<protein>
    <submittedName>
        <fullName evidence="2">Uncharacterized protein</fullName>
    </submittedName>
</protein>
<proteinExistence type="predicted"/>
<feature type="chain" id="PRO_5047453197" evidence="1">
    <location>
        <begin position="19"/>
        <end position="139"/>
    </location>
</feature>
<keyword evidence="1" id="KW-0732">Signal</keyword>
<reference evidence="3" key="1">
    <citation type="journal article" date="2019" name="Int. J. Syst. Evol. Microbiol.">
        <title>The Global Catalogue of Microorganisms (GCM) 10K type strain sequencing project: providing services to taxonomists for standard genome sequencing and annotation.</title>
        <authorList>
            <consortium name="The Broad Institute Genomics Platform"/>
            <consortium name="The Broad Institute Genome Sequencing Center for Infectious Disease"/>
            <person name="Wu L."/>
            <person name="Ma J."/>
        </authorList>
    </citation>
    <scope>NUCLEOTIDE SEQUENCE [LARGE SCALE GENOMIC DNA]</scope>
    <source>
        <strain evidence="3">CECT 7184</strain>
    </source>
</reference>
<comment type="caution">
    <text evidence="2">The sequence shown here is derived from an EMBL/GenBank/DDBJ whole genome shotgun (WGS) entry which is preliminary data.</text>
</comment>
<keyword evidence="3" id="KW-1185">Reference proteome</keyword>
<dbReference type="Proteomes" id="UP001242368">
    <property type="component" value="Unassembled WGS sequence"/>
</dbReference>
<accession>A0ABT8CRW3</accession>
<sequence>MKKIVAFLVMMMSFGMNAQSTNDVEYIKLKKTYDFQGEQNEYRLNSNMKFRFEQLGYKVYFDGEEVPQEVKNNPCKELICNLTEEKSSLATILNVELVNCKGVEVAKGKGESRLKLHKKSYMDALDKAFKYSNLNSLKK</sequence>
<organism evidence="2 3">
    <name type="scientific">Paenimyroides ceti</name>
    <dbReference type="NCBI Taxonomy" id="395087"/>
    <lineage>
        <taxon>Bacteria</taxon>
        <taxon>Pseudomonadati</taxon>
        <taxon>Bacteroidota</taxon>
        <taxon>Flavobacteriia</taxon>
        <taxon>Flavobacteriales</taxon>
        <taxon>Flavobacteriaceae</taxon>
        <taxon>Paenimyroides</taxon>
    </lineage>
</organism>
<name>A0ABT8CRW3_9FLAO</name>
<evidence type="ECO:0000313" key="3">
    <source>
        <dbReference type="Proteomes" id="UP001242368"/>
    </source>
</evidence>
<evidence type="ECO:0000313" key="2">
    <source>
        <dbReference type="EMBL" id="MDN3705940.1"/>
    </source>
</evidence>
<dbReference type="EMBL" id="JAUFQU010000001">
    <property type="protein sequence ID" value="MDN3705940.1"/>
    <property type="molecule type" value="Genomic_DNA"/>
</dbReference>